<name>A0A7Z8K3U7_9CELL</name>
<dbReference type="AlphaFoldDB" id="A0A7Z8K3U7"/>
<sequence length="149" mass="16683">MQSDEWAQRDVLEQDGLGQDVIQQARHRAEVVRDHVEHAIDLAERGGGPFDFLSIAIAAHCSVAYLRQHREFAARIRALQATVPPEPVDRRDAALRRRLADAQHRARALAERVGLLEAENARLRDRLASSRRAAPVRLGPGVRRPGSPR</sequence>
<proteinExistence type="predicted"/>
<dbReference type="EMBL" id="SZYE01000001">
    <property type="protein sequence ID" value="TKR27488.1"/>
    <property type="molecule type" value="Genomic_DNA"/>
</dbReference>
<evidence type="ECO:0008006" key="4">
    <source>
        <dbReference type="Google" id="ProtNLM"/>
    </source>
</evidence>
<accession>A0A7Z8K3U7</accession>
<comment type="caution">
    <text evidence="2">The sequence shown here is derived from an EMBL/GenBank/DDBJ whole genome shotgun (WGS) entry which is preliminary data.</text>
</comment>
<gene>
    <name evidence="2" type="ORF">FA014_00290</name>
</gene>
<evidence type="ECO:0000313" key="2">
    <source>
        <dbReference type="EMBL" id="TKR27488.1"/>
    </source>
</evidence>
<feature type="region of interest" description="Disordered" evidence="1">
    <location>
        <begin position="129"/>
        <end position="149"/>
    </location>
</feature>
<evidence type="ECO:0000313" key="3">
    <source>
        <dbReference type="Proteomes" id="UP000308121"/>
    </source>
</evidence>
<organism evidence="2 3">
    <name type="scientific">Cellulomonas hominis</name>
    <dbReference type="NCBI Taxonomy" id="156981"/>
    <lineage>
        <taxon>Bacteria</taxon>
        <taxon>Bacillati</taxon>
        <taxon>Actinomycetota</taxon>
        <taxon>Actinomycetes</taxon>
        <taxon>Micrococcales</taxon>
        <taxon>Cellulomonadaceae</taxon>
        <taxon>Cellulomonas</taxon>
    </lineage>
</organism>
<dbReference type="OrthoDB" id="5145811at2"/>
<dbReference type="RefSeq" id="WP_154727715.1">
    <property type="nucleotide sequence ID" value="NZ_SZYE01000001.1"/>
</dbReference>
<protein>
    <recommendedName>
        <fullName evidence="4">Transposase</fullName>
    </recommendedName>
</protein>
<evidence type="ECO:0000256" key="1">
    <source>
        <dbReference type="SAM" id="MobiDB-lite"/>
    </source>
</evidence>
<reference evidence="2 3" key="1">
    <citation type="submission" date="2019-05" db="EMBL/GenBank/DDBJ databases">
        <title>Genome sequence of Cellulomonas hominis strain CS1.</title>
        <authorList>
            <person name="Belmont J."/>
            <person name="Maclea K.S."/>
        </authorList>
    </citation>
    <scope>NUCLEOTIDE SEQUENCE [LARGE SCALE GENOMIC DNA]</scope>
    <source>
        <strain evidence="2 3">CS1</strain>
    </source>
</reference>
<dbReference type="Proteomes" id="UP000308121">
    <property type="component" value="Unassembled WGS sequence"/>
</dbReference>